<dbReference type="InterPro" id="IPR029044">
    <property type="entry name" value="Nucleotide-diphossugar_trans"/>
</dbReference>
<evidence type="ECO:0000313" key="2">
    <source>
        <dbReference type="Proteomes" id="UP001296923"/>
    </source>
</evidence>
<dbReference type="EMBL" id="JAFHKR010000038">
    <property type="protein sequence ID" value="MBN3554052.1"/>
    <property type="molecule type" value="Genomic_DNA"/>
</dbReference>
<accession>A0ABS2ZRU1</accession>
<reference evidence="1 2" key="1">
    <citation type="submission" date="2021-01" db="EMBL/GenBank/DDBJ databases">
        <title>Genome Sequencing of Type Strains.</title>
        <authorList>
            <person name="Lemaire J.F."/>
            <person name="Inderbitzin P."/>
            <person name="Collins S.B."/>
            <person name="Wespe N."/>
            <person name="Knight-Connoni V."/>
        </authorList>
    </citation>
    <scope>NUCLEOTIDE SEQUENCE [LARGE SCALE GENOMIC DNA]</scope>
    <source>
        <strain evidence="1 2">DSM 23009</strain>
    </source>
</reference>
<keyword evidence="2" id="KW-1185">Reference proteome</keyword>
<evidence type="ECO:0000313" key="1">
    <source>
        <dbReference type="EMBL" id="MBN3554052.1"/>
    </source>
</evidence>
<dbReference type="Proteomes" id="UP001296923">
    <property type="component" value="Unassembled WGS sequence"/>
</dbReference>
<comment type="caution">
    <text evidence="1">The sequence shown here is derived from an EMBL/GenBank/DDBJ whole genome shotgun (WGS) entry which is preliminary data.</text>
</comment>
<gene>
    <name evidence="1" type="ORF">JYA63_07250</name>
</gene>
<sequence length="690" mass="78686">MSLLLQLESKLLPTVTDLEKDRLRTNVIDPLIELLYIGNNKNLRIFNDDLLLADPETLKILIDDFLEKKSFSDEEINVLSNMSRTLNNKNGFESITESIDEKLFNIQYSYKRQQVTSLVSDITKILKNLTGNLTHVIELWEKSLDELIKENINNENPNIYLESIKLKLSLLENSIDNFSNSDDILRECLDYSSVNQAVKKSWKKIINVTQRSQKNKNLDLKWDSLWEKLDEVGLKSGVPLEKNQKVLITAYHLIFNHLNDFAEAKEIIWDPKVRWGSCEKGRKLLHFISDKLTGYKGLKPVMDFDDKTLIKFCKAISKANKHKFVNNLHHLGFITSIKMAKSKIAMNEVNRLTKIEIIVPMGNEGNRILDPLENPMGQNALRTKLFQVDWLFADNPDIEIKITFVDDGDPTGSGKVAESILSNEFSCNYNSDQTGMYRIYYLQECINKNLKFNIEKQNPVLVGLNDAENDSVKGGSTIWGLYEAAKAGTDIVLFSDFDLTYPLEEAGLLISKLLSERNLGVTIGSRRLDDSYGYYLEEGPNVTAMLYAKAVKELLNLNFINDPQAGFKAVKGSLLLEILPNMRDRSLSFDTELLLLSSLAGFKISEVGVSTLHKYEQDNMGVQRNYEEMLETVESQAKWHGQKSLIKKKSIKFIKENGGFNKAVFVLEEQKLKSLTGNKEIEIVDIKQYS</sequence>
<dbReference type="PANTHER" id="PTHR10859">
    <property type="entry name" value="GLYCOSYL TRANSFERASE"/>
    <property type="match status" value="1"/>
</dbReference>
<proteinExistence type="predicted"/>
<evidence type="ECO:0008006" key="3">
    <source>
        <dbReference type="Google" id="ProtNLM"/>
    </source>
</evidence>
<dbReference type="PANTHER" id="PTHR10859:SF91">
    <property type="entry name" value="DOLICHYL-PHOSPHATE BETA-GLUCOSYLTRANSFERASE"/>
    <property type="match status" value="1"/>
</dbReference>
<dbReference type="Gene3D" id="3.90.550.10">
    <property type="entry name" value="Spore Coat Polysaccharide Biosynthesis Protein SpsA, Chain A"/>
    <property type="match status" value="1"/>
</dbReference>
<dbReference type="SUPFAM" id="SSF53448">
    <property type="entry name" value="Nucleotide-diphospho-sugar transferases"/>
    <property type="match status" value="1"/>
</dbReference>
<protein>
    <recommendedName>
        <fullName evidence="3">Glycosyltransferase 2-like domain-containing protein</fullName>
    </recommendedName>
</protein>
<dbReference type="RefSeq" id="WP_205725110.1">
    <property type="nucleotide sequence ID" value="NZ_JAFHKR010000038.1"/>
</dbReference>
<name>A0ABS2ZRU1_9BACL</name>
<organism evidence="1 2">
    <name type="scientific">Fictibacillus nanhaiensis</name>
    <dbReference type="NCBI Taxonomy" id="742169"/>
    <lineage>
        <taxon>Bacteria</taxon>
        <taxon>Bacillati</taxon>
        <taxon>Bacillota</taxon>
        <taxon>Bacilli</taxon>
        <taxon>Bacillales</taxon>
        <taxon>Fictibacillaceae</taxon>
        <taxon>Fictibacillus</taxon>
    </lineage>
</organism>